<evidence type="ECO:0000256" key="1">
    <source>
        <dbReference type="SAM" id="Coils"/>
    </source>
</evidence>
<dbReference type="OrthoDB" id="3365698at2759"/>
<comment type="caution">
    <text evidence="2">The sequence shown here is derived from an EMBL/GenBank/DDBJ whole genome shotgun (WGS) entry which is preliminary data.</text>
</comment>
<keyword evidence="3" id="KW-1185">Reference proteome</keyword>
<evidence type="ECO:0000313" key="3">
    <source>
        <dbReference type="Proteomes" id="UP000567179"/>
    </source>
</evidence>
<dbReference type="InterPro" id="IPR032675">
    <property type="entry name" value="LRR_dom_sf"/>
</dbReference>
<name>A0A8H5F0R1_9AGAR</name>
<feature type="coiled-coil region" evidence="1">
    <location>
        <begin position="29"/>
        <end position="63"/>
    </location>
</feature>
<organism evidence="2 3">
    <name type="scientific">Psilocybe cf. subviscida</name>
    <dbReference type="NCBI Taxonomy" id="2480587"/>
    <lineage>
        <taxon>Eukaryota</taxon>
        <taxon>Fungi</taxon>
        <taxon>Dikarya</taxon>
        <taxon>Basidiomycota</taxon>
        <taxon>Agaricomycotina</taxon>
        <taxon>Agaricomycetes</taxon>
        <taxon>Agaricomycetidae</taxon>
        <taxon>Agaricales</taxon>
        <taxon>Agaricineae</taxon>
        <taxon>Strophariaceae</taxon>
        <taxon>Psilocybe</taxon>
    </lineage>
</organism>
<accession>A0A8H5F0R1</accession>
<keyword evidence="1" id="KW-0175">Coiled coil</keyword>
<evidence type="ECO:0000313" key="2">
    <source>
        <dbReference type="EMBL" id="KAF5319439.1"/>
    </source>
</evidence>
<dbReference type="AlphaFoldDB" id="A0A8H5F0R1"/>
<protein>
    <recommendedName>
        <fullName evidence="4">F-box domain-containing protein</fullName>
    </recommendedName>
</protein>
<reference evidence="2 3" key="1">
    <citation type="journal article" date="2020" name="ISME J.">
        <title>Uncovering the hidden diversity of litter-decomposition mechanisms in mushroom-forming fungi.</title>
        <authorList>
            <person name="Floudas D."/>
            <person name="Bentzer J."/>
            <person name="Ahren D."/>
            <person name="Johansson T."/>
            <person name="Persson P."/>
            <person name="Tunlid A."/>
        </authorList>
    </citation>
    <scope>NUCLEOTIDE SEQUENCE [LARGE SCALE GENOMIC DNA]</scope>
    <source>
        <strain evidence="2 3">CBS 101986</strain>
    </source>
</reference>
<evidence type="ECO:0008006" key="4">
    <source>
        <dbReference type="Google" id="ProtNLM"/>
    </source>
</evidence>
<gene>
    <name evidence="2" type="ORF">D9619_008439</name>
</gene>
<dbReference type="Gene3D" id="3.80.10.10">
    <property type="entry name" value="Ribonuclease Inhibitor"/>
    <property type="match status" value="1"/>
</dbReference>
<dbReference type="Proteomes" id="UP000567179">
    <property type="component" value="Unassembled WGS sequence"/>
</dbReference>
<dbReference type="EMBL" id="JAACJJ010000029">
    <property type="protein sequence ID" value="KAF5319439.1"/>
    <property type="molecule type" value="Genomic_DNA"/>
</dbReference>
<sequence>MSSTNVVDLDASVFASRIGTNYGATDDEIEQLKELLAGPTAELDTLQEEIDRISAHLDELCSKHRALFRKVDAHRALMSLIRRIPVDIIQAIFLLCLPTQHNPIMSRHDSPMLLTQVCSSWRHIAHSTPLLWSAIHIAVPCQMTNGHFYPSSPSWGPASQTSPALEVAHKRAAGVTQWLSRSAECPLNILVYDRDRTVSEPAYEIILDAIMAFSRRWQTIHFHSPSTCLSRVVAMSEHDVPILRSLTIRGRDVPTDQFFPPGTSHPEIPVFRFLHDSGLLRAPQLRQIVYTRVTEDFLQFPLKWEQMTVISLTGLAWTIPVYLSLRNVAQVLQRCPSLITCTLEIAITPPSSSDYMQKISIPPISLLSLETISLQSSRVDMLSLFHALQVPALRQLEFFVNRANFMFDASFTEDFIPFLKRTSSTLRALTMDPFFLDKASLHTCLRHSPGLRSLSLRASCFAGNEAWSPAPQHIGLFDDPPVYTVDDDLLMSFIDDMDPLLESLESFECTVGGNLSDKALLTFIQAKRSETARAQLKEVVVTFQRPQILPMTTELRQYVKDGLDCRISYAPTLTQGSYPASEGIYHYFSSGLYRPWGLLSFDDGDNDTD</sequence>
<proteinExistence type="predicted"/>